<sequence length="386" mass="42136">MTITTMIPAPDITEILKGQLYLGNLQNALSVEQKAKHSITHVVSVCSEFPSTGPKHLNIAVEDTEYDDLLIHLPRACAFIQHALERGGRVLVHCVMGISRSSTVVAAFLMKTTHISHTAAIQQLKAARPQVHPNYGFIKQLEVFAKCNFEPFPAHPQYRSWMRRHRQDVTQYLNHMADIVDIVPEKLYLTSEFPTDPQQAQSLLPGLGITHLLSISPAEVPSSVAAVADHMRVSVDDSVDAMVLALPGICSYIRTAIKSGGLVLVYSSVESRACVAACAYLMSSQRCSVQRAVSTIENALPLFHRTQRFTQVLEIYHACGCNPTPTHPALKGPASQSQSPQKRGGTSHDLRRTAASLLSETGIDLASFSEALNAIQGKSKSVISVR</sequence>
<keyword evidence="7" id="KW-1185">Reference proteome</keyword>
<feature type="domain" description="Tyrosine specific protein phosphatases" evidence="5">
    <location>
        <begin position="64"/>
        <end position="129"/>
    </location>
</feature>
<gene>
    <name evidence="6" type="ORF">BDN70DRAFT_880679</name>
</gene>
<dbReference type="InterPro" id="IPR000387">
    <property type="entry name" value="Tyr_Pase_dom"/>
</dbReference>
<reference evidence="6" key="1">
    <citation type="submission" date="2020-11" db="EMBL/GenBank/DDBJ databases">
        <authorList>
            <consortium name="DOE Joint Genome Institute"/>
            <person name="Ahrendt S."/>
            <person name="Riley R."/>
            <person name="Andreopoulos W."/>
            <person name="Labutti K."/>
            <person name="Pangilinan J."/>
            <person name="Ruiz-Duenas F.J."/>
            <person name="Barrasa J.M."/>
            <person name="Sanchez-Garcia M."/>
            <person name="Camarero S."/>
            <person name="Miyauchi S."/>
            <person name="Serrano A."/>
            <person name="Linde D."/>
            <person name="Babiker R."/>
            <person name="Drula E."/>
            <person name="Ayuso-Fernandez I."/>
            <person name="Pacheco R."/>
            <person name="Padilla G."/>
            <person name="Ferreira P."/>
            <person name="Barriuso J."/>
            <person name="Kellner H."/>
            <person name="Castanera R."/>
            <person name="Alfaro M."/>
            <person name="Ramirez L."/>
            <person name="Pisabarro A.G."/>
            <person name="Kuo A."/>
            <person name="Tritt A."/>
            <person name="Lipzen A."/>
            <person name="He G."/>
            <person name="Yan M."/>
            <person name="Ng V."/>
            <person name="Cullen D."/>
            <person name="Martin F."/>
            <person name="Rosso M.-N."/>
            <person name="Henrissat B."/>
            <person name="Hibbett D."/>
            <person name="Martinez A.T."/>
            <person name="Grigoriev I.V."/>
        </authorList>
    </citation>
    <scope>NUCLEOTIDE SEQUENCE</scope>
    <source>
        <strain evidence="6">CIRM-BRFM 674</strain>
    </source>
</reference>
<dbReference type="PANTHER" id="PTHR46377">
    <property type="entry name" value="DUAL SPECIFICITY PROTEIN PHOSPHATASE 19"/>
    <property type="match status" value="1"/>
</dbReference>
<proteinExistence type="predicted"/>
<dbReference type="EMBL" id="MU155249">
    <property type="protein sequence ID" value="KAF9477830.1"/>
    <property type="molecule type" value="Genomic_DNA"/>
</dbReference>
<keyword evidence="2" id="KW-0904">Protein phosphatase</keyword>
<dbReference type="InterPro" id="IPR029021">
    <property type="entry name" value="Prot-tyrosine_phosphatase-like"/>
</dbReference>
<dbReference type="GO" id="GO:0008579">
    <property type="term" value="F:JUN kinase phosphatase activity"/>
    <property type="evidence" value="ECO:0007669"/>
    <property type="project" value="TreeGrafter"/>
</dbReference>
<feature type="domain" description="Tyrosine-protein phosphatase" evidence="4">
    <location>
        <begin position="11"/>
        <end position="150"/>
    </location>
</feature>
<dbReference type="AlphaFoldDB" id="A0A9P5Z158"/>
<dbReference type="SUPFAM" id="SSF52799">
    <property type="entry name" value="(Phosphotyrosine protein) phosphatases II"/>
    <property type="match status" value="2"/>
</dbReference>
<dbReference type="InterPro" id="IPR020422">
    <property type="entry name" value="TYR_PHOSPHATASE_DUAL_dom"/>
</dbReference>
<dbReference type="Proteomes" id="UP000807469">
    <property type="component" value="Unassembled WGS sequence"/>
</dbReference>
<name>A0A9P5Z158_9AGAR</name>
<dbReference type="InterPro" id="IPR000340">
    <property type="entry name" value="Dual-sp_phosphatase_cat-dom"/>
</dbReference>
<protein>
    <submittedName>
        <fullName evidence="6">Phosphatases II</fullName>
    </submittedName>
</protein>
<organism evidence="6 7">
    <name type="scientific">Pholiota conissans</name>
    <dbReference type="NCBI Taxonomy" id="109636"/>
    <lineage>
        <taxon>Eukaryota</taxon>
        <taxon>Fungi</taxon>
        <taxon>Dikarya</taxon>
        <taxon>Basidiomycota</taxon>
        <taxon>Agaricomycotina</taxon>
        <taxon>Agaricomycetes</taxon>
        <taxon>Agaricomycetidae</taxon>
        <taxon>Agaricales</taxon>
        <taxon>Agaricineae</taxon>
        <taxon>Strophariaceae</taxon>
        <taxon>Pholiota</taxon>
    </lineage>
</organism>
<dbReference type="GO" id="GO:0005737">
    <property type="term" value="C:cytoplasm"/>
    <property type="evidence" value="ECO:0007669"/>
    <property type="project" value="TreeGrafter"/>
</dbReference>
<accession>A0A9P5Z158</accession>
<dbReference type="PROSITE" id="PS50056">
    <property type="entry name" value="TYR_PHOSPHATASE_2"/>
    <property type="match status" value="1"/>
</dbReference>
<keyword evidence="1" id="KW-0378">Hydrolase</keyword>
<evidence type="ECO:0000313" key="6">
    <source>
        <dbReference type="EMBL" id="KAF9477830.1"/>
    </source>
</evidence>
<dbReference type="SMART" id="SM00195">
    <property type="entry name" value="DSPc"/>
    <property type="match status" value="2"/>
</dbReference>
<evidence type="ECO:0000256" key="3">
    <source>
        <dbReference type="SAM" id="MobiDB-lite"/>
    </source>
</evidence>
<dbReference type="InterPro" id="IPR016130">
    <property type="entry name" value="Tyr_Pase_AS"/>
</dbReference>
<feature type="region of interest" description="Disordered" evidence="3">
    <location>
        <begin position="327"/>
        <end position="349"/>
    </location>
</feature>
<evidence type="ECO:0000256" key="1">
    <source>
        <dbReference type="ARBA" id="ARBA00022801"/>
    </source>
</evidence>
<dbReference type="PROSITE" id="PS50054">
    <property type="entry name" value="TYR_PHOSPHATASE_DUAL"/>
    <property type="match status" value="1"/>
</dbReference>
<evidence type="ECO:0000259" key="5">
    <source>
        <dbReference type="PROSITE" id="PS50056"/>
    </source>
</evidence>
<dbReference type="OrthoDB" id="10252009at2759"/>
<dbReference type="CDD" id="cd14498">
    <property type="entry name" value="DSP"/>
    <property type="match status" value="1"/>
</dbReference>
<dbReference type="Gene3D" id="3.90.190.10">
    <property type="entry name" value="Protein tyrosine phosphatase superfamily"/>
    <property type="match status" value="2"/>
</dbReference>
<dbReference type="PROSITE" id="PS00383">
    <property type="entry name" value="TYR_PHOSPHATASE_1"/>
    <property type="match status" value="1"/>
</dbReference>
<evidence type="ECO:0000259" key="4">
    <source>
        <dbReference type="PROSITE" id="PS50054"/>
    </source>
</evidence>
<dbReference type="PANTHER" id="PTHR46377:SF5">
    <property type="entry name" value="DUAL SPECIFICITY PHOSPHATASE"/>
    <property type="match status" value="1"/>
</dbReference>
<dbReference type="Pfam" id="PF00782">
    <property type="entry name" value="DSPc"/>
    <property type="match status" value="1"/>
</dbReference>
<evidence type="ECO:0000256" key="2">
    <source>
        <dbReference type="ARBA" id="ARBA00022912"/>
    </source>
</evidence>
<evidence type="ECO:0000313" key="7">
    <source>
        <dbReference type="Proteomes" id="UP000807469"/>
    </source>
</evidence>
<comment type="caution">
    <text evidence="6">The sequence shown here is derived from an EMBL/GenBank/DDBJ whole genome shotgun (WGS) entry which is preliminary data.</text>
</comment>